<dbReference type="Pfam" id="PF01934">
    <property type="entry name" value="HepT-like"/>
    <property type="match status" value="1"/>
</dbReference>
<sequence length="108" mass="11953">MLDARQHAFGAVTAVSDLGWDDVWNHRATRNSLLFDLIVVGEALGSVSPAVQGLAPDVPWSAIRGMRNRLVHEYWLCDEFILACAVSEDLPKLIRALDALLQLLVDRS</sequence>
<comment type="caution">
    <text evidence="6">The sequence shown here is derived from an EMBL/GenBank/DDBJ whole genome shotgun (WGS) entry which is preliminary data.</text>
</comment>
<keyword evidence="5" id="KW-0378">Hydrolase</keyword>
<evidence type="ECO:0000313" key="7">
    <source>
        <dbReference type="Proteomes" id="UP000564885"/>
    </source>
</evidence>
<dbReference type="AlphaFoldDB" id="A0A849I4X8"/>
<dbReference type="GO" id="GO:0110001">
    <property type="term" value="C:toxin-antitoxin complex"/>
    <property type="evidence" value="ECO:0007669"/>
    <property type="project" value="InterPro"/>
</dbReference>
<dbReference type="RefSeq" id="WP_171216662.1">
    <property type="nucleotide sequence ID" value="NZ_JABEPP010000001.1"/>
</dbReference>
<evidence type="ECO:0000256" key="5">
    <source>
        <dbReference type="ARBA" id="ARBA00022801"/>
    </source>
</evidence>
<protein>
    <submittedName>
        <fullName evidence="6">DUF86 domain-containing protein</fullName>
    </submittedName>
</protein>
<dbReference type="GO" id="GO:0016787">
    <property type="term" value="F:hydrolase activity"/>
    <property type="evidence" value="ECO:0007669"/>
    <property type="project" value="UniProtKB-KW"/>
</dbReference>
<evidence type="ECO:0000313" key="6">
    <source>
        <dbReference type="EMBL" id="NNM71170.1"/>
    </source>
</evidence>
<keyword evidence="1" id="KW-0597">Phosphoprotein</keyword>
<keyword evidence="7" id="KW-1185">Reference proteome</keyword>
<keyword evidence="4" id="KW-0547">Nucleotide-binding</keyword>
<organism evidence="6 7">
    <name type="scientific">Enterovirga aerilata</name>
    <dbReference type="NCBI Taxonomy" id="2730920"/>
    <lineage>
        <taxon>Bacteria</taxon>
        <taxon>Pseudomonadati</taxon>
        <taxon>Pseudomonadota</taxon>
        <taxon>Alphaproteobacteria</taxon>
        <taxon>Hyphomicrobiales</taxon>
        <taxon>Methylobacteriaceae</taxon>
        <taxon>Enterovirga</taxon>
    </lineage>
</organism>
<keyword evidence="3" id="KW-0540">Nuclease</keyword>
<dbReference type="InterPro" id="IPR008201">
    <property type="entry name" value="HepT-like"/>
</dbReference>
<dbReference type="PANTHER" id="PTHR34139">
    <property type="entry name" value="UPF0331 PROTEIN MJ0127"/>
    <property type="match status" value="1"/>
</dbReference>
<evidence type="ECO:0000256" key="2">
    <source>
        <dbReference type="ARBA" id="ARBA00022649"/>
    </source>
</evidence>
<dbReference type="EMBL" id="JABEPP010000001">
    <property type="protein sequence ID" value="NNM71170.1"/>
    <property type="molecule type" value="Genomic_DNA"/>
</dbReference>
<name>A0A849I4X8_9HYPH</name>
<dbReference type="Proteomes" id="UP000564885">
    <property type="component" value="Unassembled WGS sequence"/>
</dbReference>
<keyword evidence="2" id="KW-1277">Toxin-antitoxin system</keyword>
<dbReference type="InterPro" id="IPR051813">
    <property type="entry name" value="HepT_RNase_toxin"/>
</dbReference>
<evidence type="ECO:0000256" key="1">
    <source>
        <dbReference type="ARBA" id="ARBA00022553"/>
    </source>
</evidence>
<evidence type="ECO:0000256" key="3">
    <source>
        <dbReference type="ARBA" id="ARBA00022722"/>
    </source>
</evidence>
<evidence type="ECO:0000256" key="4">
    <source>
        <dbReference type="ARBA" id="ARBA00022741"/>
    </source>
</evidence>
<dbReference type="PANTHER" id="PTHR34139:SF1">
    <property type="entry name" value="RNASE MJ1380-RELATED"/>
    <property type="match status" value="1"/>
</dbReference>
<dbReference type="GO" id="GO:0000166">
    <property type="term" value="F:nucleotide binding"/>
    <property type="evidence" value="ECO:0007669"/>
    <property type="project" value="UniProtKB-KW"/>
</dbReference>
<proteinExistence type="predicted"/>
<accession>A0A849I4X8</accession>
<gene>
    <name evidence="6" type="ORF">HJG44_02025</name>
</gene>
<dbReference type="GO" id="GO:0004540">
    <property type="term" value="F:RNA nuclease activity"/>
    <property type="evidence" value="ECO:0007669"/>
    <property type="project" value="InterPro"/>
</dbReference>
<reference evidence="6 7" key="1">
    <citation type="submission" date="2020-04" db="EMBL/GenBank/DDBJ databases">
        <title>Enterovirga sp. isolate from soil.</title>
        <authorList>
            <person name="Chea S."/>
            <person name="Kim D.-U."/>
        </authorList>
    </citation>
    <scope>NUCLEOTIDE SEQUENCE [LARGE SCALE GENOMIC DNA]</scope>
    <source>
        <strain evidence="6 7">DB1703</strain>
    </source>
</reference>